<reference evidence="1 2" key="1">
    <citation type="submission" date="2021-04" db="EMBL/GenBank/DDBJ databases">
        <authorList>
            <person name="Pira H."/>
            <person name="Risdian C."/>
            <person name="Wink J."/>
        </authorList>
    </citation>
    <scope>NUCLEOTIDE SEQUENCE [LARGE SCALE GENOMIC DNA]</scope>
    <source>
        <strain evidence="1 2">WH53</strain>
    </source>
</reference>
<evidence type="ECO:0008006" key="3">
    <source>
        <dbReference type="Google" id="ProtNLM"/>
    </source>
</evidence>
<gene>
    <name evidence="1" type="ORF">KCG35_10635</name>
</gene>
<evidence type="ECO:0000313" key="2">
    <source>
        <dbReference type="Proteomes" id="UP000690515"/>
    </source>
</evidence>
<protein>
    <recommendedName>
        <fullName evidence="3">DUF2513 domain-containing protein</fullName>
    </recommendedName>
</protein>
<name>A0ABS5ZBT1_9GAMM</name>
<organism evidence="1 2">
    <name type="scientific">Zooshikella harenae</name>
    <dbReference type="NCBI Taxonomy" id="2827238"/>
    <lineage>
        <taxon>Bacteria</taxon>
        <taxon>Pseudomonadati</taxon>
        <taxon>Pseudomonadota</taxon>
        <taxon>Gammaproteobacteria</taxon>
        <taxon>Oceanospirillales</taxon>
        <taxon>Zooshikellaceae</taxon>
        <taxon>Zooshikella</taxon>
    </lineage>
</organism>
<dbReference type="Proteomes" id="UP000690515">
    <property type="component" value="Unassembled WGS sequence"/>
</dbReference>
<evidence type="ECO:0000313" key="1">
    <source>
        <dbReference type="EMBL" id="MBU2711516.1"/>
    </source>
</evidence>
<proteinExistence type="predicted"/>
<comment type="caution">
    <text evidence="1">The sequence shown here is derived from an EMBL/GenBank/DDBJ whole genome shotgun (WGS) entry which is preliminary data.</text>
</comment>
<sequence length="89" mass="10602">MDLHYINRLLKLIHDQPAPFVEYDFLRSEIANSDHYSLEEGEQLTKYLFLLEDDNLVELDMTDDRIITHVRLTADGWRRLEKVPQVQTT</sequence>
<dbReference type="EMBL" id="JAGSOY010000021">
    <property type="protein sequence ID" value="MBU2711516.1"/>
    <property type="molecule type" value="Genomic_DNA"/>
</dbReference>
<dbReference type="RefSeq" id="WP_215819677.1">
    <property type="nucleotide sequence ID" value="NZ_JAGSOY010000021.1"/>
</dbReference>
<accession>A0ABS5ZBT1</accession>
<keyword evidence="2" id="KW-1185">Reference proteome</keyword>